<dbReference type="OrthoDB" id="9772456at2"/>
<evidence type="ECO:0000256" key="1">
    <source>
        <dbReference type="ARBA" id="ARBA00001033"/>
    </source>
</evidence>
<dbReference type="PROSITE" id="PS00630">
    <property type="entry name" value="IMP_2"/>
    <property type="match status" value="1"/>
</dbReference>
<evidence type="ECO:0000313" key="6">
    <source>
        <dbReference type="EMBL" id="PKF68682.1"/>
    </source>
</evidence>
<keyword evidence="3 5" id="KW-0479">Metal-binding</keyword>
<evidence type="ECO:0000256" key="2">
    <source>
        <dbReference type="ARBA" id="ARBA00013106"/>
    </source>
</evidence>
<gene>
    <name evidence="6" type="ORF">CXB45_06035</name>
</gene>
<comment type="caution">
    <text evidence="6">The sequence shown here is derived from an EMBL/GenBank/DDBJ whole genome shotgun (WGS) entry which is preliminary data.</text>
</comment>
<dbReference type="RefSeq" id="WP_101173648.1">
    <property type="nucleotide sequence ID" value="NZ_JAKRKB010000004.1"/>
</dbReference>
<feature type="binding site" evidence="5">
    <location>
        <position position="65"/>
    </location>
    <ligand>
        <name>Mg(2+)</name>
        <dbReference type="ChEBI" id="CHEBI:18420"/>
        <label>1</label>
        <note>catalytic</note>
    </ligand>
</feature>
<sequence>MDAQELLAIAQAAMDEAEGLFVAGVGAEERHEKAPGEYVTAVDLRIEEYLRTTLIQLTGIPVYGEERGGRLGAEPVWVIDPIDGTANYAVGNPLCSILLSLLVGKRPVLALCSMPLLGRRIAAWEGGGLFVDGRPAAPLRGKDEDIAQVGFSSLSSQTRCEYSTRQRHDLLAELSHTYLRPRVTGSVGVDLAFAAQGIFAGAVSFSPHAWDNAAGALLVREAGGVVTDTEGDPWTPEAPGLVAGDAATHAILMSTIRTLR</sequence>
<dbReference type="Gene3D" id="3.30.540.10">
    <property type="entry name" value="Fructose-1,6-Bisphosphatase, subunit A, domain 1"/>
    <property type="match status" value="1"/>
</dbReference>
<dbReference type="PANTHER" id="PTHR20854:SF4">
    <property type="entry name" value="INOSITOL-1-MONOPHOSPHATASE-RELATED"/>
    <property type="match status" value="1"/>
</dbReference>
<dbReference type="SUPFAM" id="SSF56655">
    <property type="entry name" value="Carbohydrate phosphatase"/>
    <property type="match status" value="1"/>
</dbReference>
<evidence type="ECO:0000256" key="4">
    <source>
        <dbReference type="ARBA" id="ARBA00022842"/>
    </source>
</evidence>
<dbReference type="InterPro" id="IPR020550">
    <property type="entry name" value="Inositol_monophosphatase_CS"/>
</dbReference>
<feature type="binding site" evidence="5">
    <location>
        <position position="80"/>
    </location>
    <ligand>
        <name>Mg(2+)</name>
        <dbReference type="ChEBI" id="CHEBI:18420"/>
        <label>1</label>
        <note>catalytic</note>
    </ligand>
</feature>
<evidence type="ECO:0000256" key="5">
    <source>
        <dbReference type="PIRSR" id="PIRSR600760-2"/>
    </source>
</evidence>
<dbReference type="AlphaFoldDB" id="A0A2N0X7J9"/>
<dbReference type="GO" id="GO:0046854">
    <property type="term" value="P:phosphatidylinositol phosphate biosynthetic process"/>
    <property type="evidence" value="ECO:0007669"/>
    <property type="project" value="InterPro"/>
</dbReference>
<dbReference type="EC" id="3.1.3.25" evidence="2"/>
<dbReference type="Proteomes" id="UP000233249">
    <property type="component" value="Unassembled WGS sequence"/>
</dbReference>
<feature type="binding site" evidence="5">
    <location>
        <position position="82"/>
    </location>
    <ligand>
        <name>Mg(2+)</name>
        <dbReference type="ChEBI" id="CHEBI:18420"/>
        <label>1</label>
        <note>catalytic</note>
    </ligand>
</feature>
<protein>
    <recommendedName>
        <fullName evidence="2">inositol-phosphate phosphatase</fullName>
        <ecNumber evidence="2">3.1.3.25</ecNumber>
    </recommendedName>
</protein>
<dbReference type="InterPro" id="IPR000760">
    <property type="entry name" value="Inositol_monophosphatase-like"/>
</dbReference>
<organism evidence="6 7">
    <name type="scientific">Corynebacterium mastitidis</name>
    <dbReference type="NCBI Taxonomy" id="161890"/>
    <lineage>
        <taxon>Bacteria</taxon>
        <taxon>Bacillati</taxon>
        <taxon>Actinomycetota</taxon>
        <taxon>Actinomycetes</taxon>
        <taxon>Mycobacteriales</taxon>
        <taxon>Corynebacteriaceae</taxon>
        <taxon>Corynebacterium</taxon>
    </lineage>
</organism>
<comment type="cofactor">
    <cofactor evidence="5">
        <name>Mg(2+)</name>
        <dbReference type="ChEBI" id="CHEBI:18420"/>
    </cofactor>
</comment>
<dbReference type="PANTHER" id="PTHR20854">
    <property type="entry name" value="INOSITOL MONOPHOSPHATASE"/>
    <property type="match status" value="1"/>
</dbReference>
<dbReference type="GO" id="GO:0007165">
    <property type="term" value="P:signal transduction"/>
    <property type="evidence" value="ECO:0007669"/>
    <property type="project" value="TreeGrafter"/>
</dbReference>
<name>A0A2N0X7J9_9CORY</name>
<dbReference type="GO" id="GO:0046872">
    <property type="term" value="F:metal ion binding"/>
    <property type="evidence" value="ECO:0007669"/>
    <property type="project" value="UniProtKB-KW"/>
</dbReference>
<keyword evidence="4 5" id="KW-0460">Magnesium</keyword>
<feature type="binding site" evidence="5">
    <location>
        <position position="211"/>
    </location>
    <ligand>
        <name>Mg(2+)</name>
        <dbReference type="ChEBI" id="CHEBI:18420"/>
        <label>1</label>
        <note>catalytic</note>
    </ligand>
</feature>
<evidence type="ECO:0000256" key="3">
    <source>
        <dbReference type="ARBA" id="ARBA00022723"/>
    </source>
</evidence>
<dbReference type="STRING" id="1121365.GCA_000375365_00185"/>
<reference evidence="6 7" key="1">
    <citation type="submission" date="2017-12" db="EMBL/GenBank/DDBJ databases">
        <title>Corynebacterium mastitidis 16-1433 Genome.</title>
        <authorList>
            <person name="Gulvik C.A."/>
        </authorList>
    </citation>
    <scope>NUCLEOTIDE SEQUENCE [LARGE SCALE GENOMIC DNA]</scope>
    <source>
        <strain evidence="6 7">16-1433</strain>
    </source>
</reference>
<accession>A0A2N0X7J9</accession>
<evidence type="ECO:0000313" key="7">
    <source>
        <dbReference type="Proteomes" id="UP000233249"/>
    </source>
</evidence>
<dbReference type="PRINTS" id="PR00377">
    <property type="entry name" value="IMPHPHTASES"/>
</dbReference>
<dbReference type="EMBL" id="PJAF01000014">
    <property type="protein sequence ID" value="PKF68682.1"/>
    <property type="molecule type" value="Genomic_DNA"/>
</dbReference>
<proteinExistence type="predicted"/>
<comment type="catalytic activity">
    <reaction evidence="1">
        <text>a myo-inositol phosphate + H2O = myo-inositol + phosphate</text>
        <dbReference type="Rhea" id="RHEA:24056"/>
        <dbReference type="ChEBI" id="CHEBI:15377"/>
        <dbReference type="ChEBI" id="CHEBI:17268"/>
        <dbReference type="ChEBI" id="CHEBI:43474"/>
        <dbReference type="ChEBI" id="CHEBI:84139"/>
        <dbReference type="EC" id="3.1.3.25"/>
    </reaction>
</comment>
<dbReference type="CDD" id="cd01637">
    <property type="entry name" value="IMPase_like"/>
    <property type="match status" value="1"/>
</dbReference>
<dbReference type="GO" id="GO:0008934">
    <property type="term" value="F:inositol monophosphate 1-phosphatase activity"/>
    <property type="evidence" value="ECO:0007669"/>
    <property type="project" value="TreeGrafter"/>
</dbReference>
<dbReference type="Gene3D" id="3.40.190.80">
    <property type="match status" value="1"/>
</dbReference>
<dbReference type="Pfam" id="PF00459">
    <property type="entry name" value="Inositol_P"/>
    <property type="match status" value="1"/>
</dbReference>
<feature type="binding site" evidence="5">
    <location>
        <position position="83"/>
    </location>
    <ligand>
        <name>Mg(2+)</name>
        <dbReference type="ChEBI" id="CHEBI:18420"/>
        <label>1</label>
        <note>catalytic</note>
    </ligand>
</feature>
<dbReference type="GO" id="GO:0006020">
    <property type="term" value="P:inositol metabolic process"/>
    <property type="evidence" value="ECO:0007669"/>
    <property type="project" value="TreeGrafter"/>
</dbReference>